<protein>
    <submittedName>
        <fullName evidence="1">Uncharacterized protein</fullName>
    </submittedName>
</protein>
<dbReference type="OrthoDB" id="695262at2759"/>
<dbReference type="PANTHER" id="PTHR33264">
    <property type="entry name" value="EXPRESSED PROTEIN"/>
    <property type="match status" value="1"/>
</dbReference>
<gene>
    <name evidence="1" type="ORF">Cgig2_002687</name>
</gene>
<evidence type="ECO:0000313" key="1">
    <source>
        <dbReference type="EMBL" id="KAJ8422872.1"/>
    </source>
</evidence>
<name>A0A9Q1GKK2_9CARY</name>
<sequence>MARSQIIIRRHRRPSSSGRIAAEVAGGTAAECAAVWCCGPCAVVNLIVLAVYKVPAGLCRKAIRRRRRRRMMKKGLWPVASSAEGQSFEWDETAAFTKEYDDVTVVVLGGSDMELEMDVELRELEKEMWDSKENGNVPLSKDDYTSFIKVGLSFFAC</sequence>
<comment type="caution">
    <text evidence="1">The sequence shown here is derived from an EMBL/GenBank/DDBJ whole genome shotgun (WGS) entry which is preliminary data.</text>
</comment>
<keyword evidence="2" id="KW-1185">Reference proteome</keyword>
<evidence type="ECO:0000313" key="2">
    <source>
        <dbReference type="Proteomes" id="UP001153076"/>
    </source>
</evidence>
<dbReference type="PANTHER" id="PTHR33264:SF8">
    <property type="entry name" value="EXPRESSED PROTEIN"/>
    <property type="match status" value="1"/>
</dbReference>
<organism evidence="1 2">
    <name type="scientific">Carnegiea gigantea</name>
    <dbReference type="NCBI Taxonomy" id="171969"/>
    <lineage>
        <taxon>Eukaryota</taxon>
        <taxon>Viridiplantae</taxon>
        <taxon>Streptophyta</taxon>
        <taxon>Embryophyta</taxon>
        <taxon>Tracheophyta</taxon>
        <taxon>Spermatophyta</taxon>
        <taxon>Magnoliopsida</taxon>
        <taxon>eudicotyledons</taxon>
        <taxon>Gunneridae</taxon>
        <taxon>Pentapetalae</taxon>
        <taxon>Caryophyllales</taxon>
        <taxon>Cactineae</taxon>
        <taxon>Cactaceae</taxon>
        <taxon>Cactoideae</taxon>
        <taxon>Echinocereeae</taxon>
        <taxon>Carnegiea</taxon>
    </lineage>
</organism>
<dbReference type="AlphaFoldDB" id="A0A9Q1GKK2"/>
<proteinExistence type="predicted"/>
<reference evidence="1" key="1">
    <citation type="submission" date="2022-04" db="EMBL/GenBank/DDBJ databases">
        <title>Carnegiea gigantea Genome sequencing and assembly v2.</title>
        <authorList>
            <person name="Copetti D."/>
            <person name="Sanderson M.J."/>
            <person name="Burquez A."/>
            <person name="Wojciechowski M.F."/>
        </authorList>
    </citation>
    <scope>NUCLEOTIDE SEQUENCE</scope>
    <source>
        <strain evidence="1">SGP5-SGP5p</strain>
        <tissue evidence="1">Aerial part</tissue>
    </source>
</reference>
<accession>A0A9Q1GKK2</accession>
<dbReference type="EMBL" id="JAKOGI010002123">
    <property type="protein sequence ID" value="KAJ8422872.1"/>
    <property type="molecule type" value="Genomic_DNA"/>
</dbReference>
<dbReference type="Proteomes" id="UP001153076">
    <property type="component" value="Unassembled WGS sequence"/>
</dbReference>